<keyword evidence="2 4" id="KW-0863">Zinc-finger</keyword>
<evidence type="ECO:0000259" key="6">
    <source>
        <dbReference type="PROSITE" id="PS50103"/>
    </source>
</evidence>
<dbReference type="InterPro" id="IPR000571">
    <property type="entry name" value="Znf_CCCH"/>
</dbReference>
<feature type="region of interest" description="Disordered" evidence="5">
    <location>
        <begin position="188"/>
        <end position="274"/>
    </location>
</feature>
<dbReference type="Pfam" id="PF16543">
    <property type="entry name" value="DFRP_C"/>
    <property type="match status" value="1"/>
</dbReference>
<reference evidence="7" key="2">
    <citation type="submission" date="2013-10" db="EMBL/GenBank/DDBJ databases">
        <authorList>
            <person name="Aslett M."/>
        </authorList>
    </citation>
    <scope>NUCLEOTIDE SEQUENCE [LARGE SCALE GENOMIC DNA]</scope>
    <source>
        <strain evidence="7">Houghton</strain>
    </source>
</reference>
<dbReference type="AlphaFoldDB" id="U6MU31"/>
<dbReference type="Proteomes" id="UP000030754">
    <property type="component" value="Unassembled WGS sequence"/>
</dbReference>
<sequence>MPPAKKKDAKSEKGQQKALEREKQKIIEDKTFGLKNKNKSKAVQKFIKSVQQSAKGPQKGGEAHEIAKKKEEQQAKKAMLQQQMLLQALFKGTENVKKAASESNVGTYDPKESKQEQKIDLYIDQREQTGCSRWPGSNGEEAEGDTSIVCKFFLEAVEKKQYGWFWVCPNGGDSCKYRHCLPQGYVLKGEEDSSGPEEEEPIEEIEEKVERERQALPPGGTPVTPATFAAWKKAKEERRLAALREQQQKEGKRSSSSSSSSSSGGKGQQLSGKDLFSFNPALFVDAEGAADEKDYEEDEDWAAERERNQQALDEANAAARAALREASDNEGETDKREDAAAAAAAGNDKGSSSSSGSSNDKKAPQPIKAELFMDDLVPEELEALDD</sequence>
<name>U6MU31_9EIME</name>
<feature type="compositionally biased region" description="Basic and acidic residues" evidence="5">
    <location>
        <begin position="322"/>
        <end position="339"/>
    </location>
</feature>
<organism evidence="7 8">
    <name type="scientific">Eimeria necatrix</name>
    <dbReference type="NCBI Taxonomy" id="51315"/>
    <lineage>
        <taxon>Eukaryota</taxon>
        <taxon>Sar</taxon>
        <taxon>Alveolata</taxon>
        <taxon>Apicomplexa</taxon>
        <taxon>Conoidasida</taxon>
        <taxon>Coccidia</taxon>
        <taxon>Eucoccidiorida</taxon>
        <taxon>Eimeriorina</taxon>
        <taxon>Eimeriidae</taxon>
        <taxon>Eimeria</taxon>
    </lineage>
</organism>
<dbReference type="InterPro" id="IPR032378">
    <property type="entry name" value="ZC3H15/TMA46_C"/>
</dbReference>
<gene>
    <name evidence="7" type="ORF">ENH_00022240</name>
</gene>
<protein>
    <recommendedName>
        <fullName evidence="6">C3H1-type domain-containing protein</fullName>
    </recommendedName>
</protein>
<feature type="zinc finger region" description="C3H1-type" evidence="4">
    <location>
        <begin position="144"/>
        <end position="182"/>
    </location>
</feature>
<feature type="region of interest" description="Disordered" evidence="5">
    <location>
        <begin position="49"/>
        <end position="74"/>
    </location>
</feature>
<evidence type="ECO:0000256" key="1">
    <source>
        <dbReference type="ARBA" id="ARBA00022723"/>
    </source>
</evidence>
<feature type="region of interest" description="Disordered" evidence="5">
    <location>
        <begin position="1"/>
        <end position="24"/>
    </location>
</feature>
<feature type="compositionally biased region" description="Acidic residues" evidence="5">
    <location>
        <begin position="372"/>
        <end position="386"/>
    </location>
</feature>
<evidence type="ECO:0000256" key="2">
    <source>
        <dbReference type="ARBA" id="ARBA00022771"/>
    </source>
</evidence>
<dbReference type="GeneID" id="25472394"/>
<keyword evidence="1 4" id="KW-0479">Metal-binding</keyword>
<evidence type="ECO:0000256" key="4">
    <source>
        <dbReference type="PROSITE-ProRule" id="PRU00723"/>
    </source>
</evidence>
<evidence type="ECO:0000256" key="5">
    <source>
        <dbReference type="SAM" id="MobiDB-lite"/>
    </source>
</evidence>
<dbReference type="GO" id="GO:0005829">
    <property type="term" value="C:cytosol"/>
    <property type="evidence" value="ECO:0007669"/>
    <property type="project" value="TreeGrafter"/>
</dbReference>
<dbReference type="Gene3D" id="6.20.400.10">
    <property type="match status" value="1"/>
</dbReference>
<dbReference type="PANTHER" id="PTHR12681:SF0">
    <property type="entry name" value="ZINC FINGER CCCH DOMAIN-CONTAINING PROTEIN 15"/>
    <property type="match status" value="1"/>
</dbReference>
<dbReference type="VEuPathDB" id="ToxoDB:ENH_00022240"/>
<dbReference type="PANTHER" id="PTHR12681">
    <property type="entry name" value="ZINC FINGER-CONTAINING PROTEIN P48ZNF"/>
    <property type="match status" value="1"/>
</dbReference>
<feature type="region of interest" description="Disordered" evidence="5">
    <location>
        <begin position="287"/>
        <end position="386"/>
    </location>
</feature>
<dbReference type="GO" id="GO:0002181">
    <property type="term" value="P:cytoplasmic translation"/>
    <property type="evidence" value="ECO:0007669"/>
    <property type="project" value="TreeGrafter"/>
</dbReference>
<feature type="domain" description="C3H1-type" evidence="6">
    <location>
        <begin position="144"/>
        <end position="182"/>
    </location>
</feature>
<feature type="compositionally biased region" description="Low complexity" evidence="5">
    <location>
        <begin position="309"/>
        <end position="321"/>
    </location>
</feature>
<dbReference type="GO" id="GO:0003729">
    <property type="term" value="F:mRNA binding"/>
    <property type="evidence" value="ECO:0007669"/>
    <property type="project" value="TreeGrafter"/>
</dbReference>
<keyword evidence="3 4" id="KW-0862">Zinc</keyword>
<accession>U6MU31</accession>
<feature type="compositionally biased region" description="Low complexity" evidence="5">
    <location>
        <begin position="254"/>
        <end position="273"/>
    </location>
</feature>
<dbReference type="PROSITE" id="PS50103">
    <property type="entry name" value="ZF_C3H1"/>
    <property type="match status" value="1"/>
</dbReference>
<feature type="compositionally biased region" description="Low complexity" evidence="5">
    <location>
        <begin position="340"/>
        <end position="358"/>
    </location>
</feature>
<dbReference type="RefSeq" id="XP_013435030.1">
    <property type="nucleotide sequence ID" value="XM_013579576.1"/>
</dbReference>
<dbReference type="EMBL" id="HG723673">
    <property type="protein sequence ID" value="CDJ66563.1"/>
    <property type="molecule type" value="Genomic_DNA"/>
</dbReference>
<feature type="compositionally biased region" description="Acidic residues" evidence="5">
    <location>
        <begin position="192"/>
        <end position="207"/>
    </location>
</feature>
<feature type="compositionally biased region" description="Basic and acidic residues" evidence="5">
    <location>
        <begin position="61"/>
        <end position="74"/>
    </location>
</feature>
<dbReference type="GO" id="GO:0008270">
    <property type="term" value="F:zinc ion binding"/>
    <property type="evidence" value="ECO:0007669"/>
    <property type="project" value="UniProtKB-KW"/>
</dbReference>
<evidence type="ECO:0000313" key="7">
    <source>
        <dbReference type="EMBL" id="CDJ66563.1"/>
    </source>
</evidence>
<keyword evidence="8" id="KW-1185">Reference proteome</keyword>
<evidence type="ECO:0000313" key="8">
    <source>
        <dbReference type="Proteomes" id="UP000030754"/>
    </source>
</evidence>
<evidence type="ECO:0000256" key="3">
    <source>
        <dbReference type="ARBA" id="ARBA00022833"/>
    </source>
</evidence>
<dbReference type="OrthoDB" id="354566at2759"/>
<proteinExistence type="predicted"/>
<feature type="compositionally biased region" description="Basic and acidic residues" evidence="5">
    <location>
        <begin position="233"/>
        <end position="253"/>
    </location>
</feature>
<reference evidence="7" key="1">
    <citation type="submission" date="2013-10" db="EMBL/GenBank/DDBJ databases">
        <title>Genomic analysis of the causative agents of coccidiosis in chickens.</title>
        <authorList>
            <person name="Reid A.J."/>
            <person name="Blake D."/>
            <person name="Billington K."/>
            <person name="Browne H."/>
            <person name="Dunn M."/>
            <person name="Hung S."/>
            <person name="Kawahara F."/>
            <person name="Miranda-Saavedra D."/>
            <person name="Mourier T."/>
            <person name="Nagra H."/>
            <person name="Otto T.D."/>
            <person name="Rawlings N."/>
            <person name="Sanchez A."/>
            <person name="Sanders M."/>
            <person name="Subramaniam C."/>
            <person name="Tay Y."/>
            <person name="Dear P."/>
            <person name="Doerig C."/>
            <person name="Gruber A."/>
            <person name="Parkinson J."/>
            <person name="Shirley M."/>
            <person name="Wan K.L."/>
            <person name="Berriman M."/>
            <person name="Tomley F."/>
            <person name="Pain A."/>
        </authorList>
    </citation>
    <scope>NUCLEOTIDE SEQUENCE [LARGE SCALE GENOMIC DNA]</scope>
    <source>
        <strain evidence="7">Houghton</strain>
    </source>
</reference>